<accession>A0A7U3Q343</accession>
<dbReference type="GO" id="GO:0005509">
    <property type="term" value="F:calcium ion binding"/>
    <property type="evidence" value="ECO:0007669"/>
    <property type="project" value="InterPro"/>
</dbReference>
<dbReference type="GO" id="GO:0005737">
    <property type="term" value="C:cytoplasm"/>
    <property type="evidence" value="ECO:0007669"/>
    <property type="project" value="InterPro"/>
</dbReference>
<dbReference type="AlphaFoldDB" id="A0A7U3Q343"/>
<dbReference type="OrthoDB" id="5102063at2759"/>
<gene>
    <name evidence="3" type="ORF">C2857_003284</name>
</gene>
<sequence length="623" mass="68982">MHSFAKIALLGFGLTPTGHALKATILADTNRDGRIDMTGSSDVEGKDTWTEERGALFLANIAHSRRPKFPGRSHCPFVYGAQSDYYPVECNDAWGNVQRNPKYLAPLRTLPNPDLTQSAEASVSVSGEGAIANVRIFHKTADTWAFVDNGYAFKAADLKAGLELGIDARDVRRPNGWDGRVTVHFNLTDKGASASDHVALRVAPVLTHHTLQDIDQVFTVSGDHHIPFLDWGDLFDDVPQKRFAEFLEKYTARAGIKKPVVQFDMFHDELWDIWPQDFFEPAYTSIPGPDGPVVLRVMIRSSQRDRPAGLRVFSKLRSDTVGAVQHLAPGGSTDSLGNLETVPPYTHNGKSYPAGRVVMGRQDNIQPYMMSFLAAQEVQAPIDLDHDWLLVGHTDEYMQFLPANNSRGWVMAIDDPIAGLNLLKRARADGHGAVAAMSRPHIADDGDPSCLPDSSIDSVLVLQDFESINRFCAERIKYNVDIIKRETGITDEEIIHIPSLYLSAARAFDCKRKPKDIFSKMNILEAVGDHHQLDRTAANKSRAIAFYPSAINGIVYGNGEYLAPKPWGPNINGKDIIATAVREAYARAGFSVTFMDDWFDHHVLLGQTHGGTNVARDASQKWW</sequence>
<dbReference type="Pfam" id="PF03068">
    <property type="entry name" value="PAD"/>
    <property type="match status" value="1"/>
</dbReference>
<dbReference type="InterPro" id="IPR004303">
    <property type="entry name" value="PAD"/>
</dbReference>
<dbReference type="SUPFAM" id="SSF55909">
    <property type="entry name" value="Pentein"/>
    <property type="match status" value="1"/>
</dbReference>
<dbReference type="PANTHER" id="PTHR10837">
    <property type="entry name" value="PEPTIDYLARGININE DEIMINASE"/>
    <property type="match status" value="1"/>
</dbReference>
<feature type="signal peptide" evidence="1">
    <location>
        <begin position="1"/>
        <end position="20"/>
    </location>
</feature>
<dbReference type="PANTHER" id="PTHR10837:SF8">
    <property type="entry name" value="PROTEIN-ARGININE DEIMINASE"/>
    <property type="match status" value="1"/>
</dbReference>
<evidence type="ECO:0000256" key="1">
    <source>
        <dbReference type="SAM" id="SignalP"/>
    </source>
</evidence>
<evidence type="ECO:0000313" key="4">
    <source>
        <dbReference type="Proteomes" id="UP000594364"/>
    </source>
</evidence>
<dbReference type="Proteomes" id="UP000594364">
    <property type="component" value="Chromosome 6"/>
</dbReference>
<organism evidence="3 4">
    <name type="scientific">Epichloe festucae (strain Fl1)</name>
    <dbReference type="NCBI Taxonomy" id="877507"/>
    <lineage>
        <taxon>Eukaryota</taxon>
        <taxon>Fungi</taxon>
        <taxon>Dikarya</taxon>
        <taxon>Ascomycota</taxon>
        <taxon>Pezizomycotina</taxon>
        <taxon>Sordariomycetes</taxon>
        <taxon>Hypocreomycetidae</taxon>
        <taxon>Hypocreales</taxon>
        <taxon>Clavicipitaceae</taxon>
        <taxon>Epichloe</taxon>
    </lineage>
</organism>
<dbReference type="InterPro" id="IPR013530">
    <property type="entry name" value="PAD_C"/>
</dbReference>
<feature type="chain" id="PRO_5034949110" description="Protein-arginine deiminase C-terminal domain-containing protein" evidence="1">
    <location>
        <begin position="21"/>
        <end position="623"/>
    </location>
</feature>
<dbReference type="InterPro" id="IPR036556">
    <property type="entry name" value="PAD_central_sf"/>
</dbReference>
<reference evidence="3 4" key="1">
    <citation type="journal article" date="2018" name="PLoS Genet.">
        <title>Repeat elements organise 3D genome structure and mediate transcription in the filamentous fungus Epichloe festucae.</title>
        <authorList>
            <person name="Winter D.J."/>
            <person name="Ganley A.R.D."/>
            <person name="Young C.A."/>
            <person name="Liachko I."/>
            <person name="Schardl C.L."/>
            <person name="Dupont P.Y."/>
            <person name="Berry D."/>
            <person name="Ram A."/>
            <person name="Scott B."/>
            <person name="Cox M.P."/>
        </authorList>
    </citation>
    <scope>NUCLEOTIDE SEQUENCE [LARGE SCALE GENOMIC DNA]</scope>
    <source>
        <strain evidence="3 4">Fl1</strain>
    </source>
</reference>
<feature type="domain" description="Protein-arginine deiminase C-terminal" evidence="2">
    <location>
        <begin position="194"/>
        <end position="623"/>
    </location>
</feature>
<keyword evidence="1" id="KW-0732">Signal</keyword>
<evidence type="ECO:0000259" key="2">
    <source>
        <dbReference type="Pfam" id="PF03068"/>
    </source>
</evidence>
<dbReference type="EMBL" id="CP031390">
    <property type="protein sequence ID" value="QPH18277.1"/>
    <property type="molecule type" value="Genomic_DNA"/>
</dbReference>
<evidence type="ECO:0000313" key="3">
    <source>
        <dbReference type="EMBL" id="QPH18277.1"/>
    </source>
</evidence>
<proteinExistence type="predicted"/>
<dbReference type="SUPFAM" id="SSF110083">
    <property type="entry name" value="Peptidylarginine deiminase Pad4, middle domain"/>
    <property type="match status" value="1"/>
</dbReference>
<name>A0A7U3Q343_EPIFF</name>
<dbReference type="GO" id="GO:0004668">
    <property type="term" value="F:protein-arginine deiminase activity"/>
    <property type="evidence" value="ECO:0007669"/>
    <property type="project" value="InterPro"/>
</dbReference>
<keyword evidence="4" id="KW-1185">Reference proteome</keyword>
<dbReference type="Gene3D" id="3.75.10.10">
    <property type="entry name" value="L-arginine/glycine Amidinotransferase, Chain A"/>
    <property type="match status" value="1"/>
</dbReference>
<protein>
    <recommendedName>
        <fullName evidence="2">Protein-arginine deiminase C-terminal domain-containing protein</fullName>
    </recommendedName>
</protein>